<comment type="caution">
    <text evidence="6">The sequence shown here is derived from an EMBL/GenBank/DDBJ whole genome shotgun (WGS) entry which is preliminary data.</text>
</comment>
<dbReference type="AlphaFoldDB" id="A0A2T5J5E8"/>
<dbReference type="PANTHER" id="PTHR30563">
    <property type="entry name" value="DNA RECOMBINATION PROTEIN RMUC"/>
    <property type="match status" value="1"/>
</dbReference>
<evidence type="ECO:0000256" key="5">
    <source>
        <dbReference type="SAM" id="Coils"/>
    </source>
</evidence>
<proteinExistence type="inferred from homology"/>
<dbReference type="OrthoDB" id="370725at2"/>
<dbReference type="Proteomes" id="UP000244168">
    <property type="component" value="Unassembled WGS sequence"/>
</dbReference>
<dbReference type="GO" id="GO:0006310">
    <property type="term" value="P:DNA recombination"/>
    <property type="evidence" value="ECO:0007669"/>
    <property type="project" value="UniProtKB-KW"/>
</dbReference>
<dbReference type="Pfam" id="PF02646">
    <property type="entry name" value="RmuC"/>
    <property type="match status" value="1"/>
</dbReference>
<evidence type="ECO:0000256" key="1">
    <source>
        <dbReference type="ARBA" id="ARBA00003416"/>
    </source>
</evidence>
<keyword evidence="3 5" id="KW-0175">Coiled coil</keyword>
<dbReference type="RefSeq" id="WP_107831034.1">
    <property type="nucleotide sequence ID" value="NZ_CP160205.1"/>
</dbReference>
<feature type="coiled-coil region" evidence="5">
    <location>
        <begin position="33"/>
        <end position="120"/>
    </location>
</feature>
<comment type="similarity">
    <text evidence="2">Belongs to the RmuC family.</text>
</comment>
<dbReference type="EMBL" id="QAOQ01000009">
    <property type="protein sequence ID" value="PTQ93200.1"/>
    <property type="molecule type" value="Genomic_DNA"/>
</dbReference>
<feature type="coiled-coil region" evidence="5">
    <location>
        <begin position="177"/>
        <end position="211"/>
    </location>
</feature>
<keyword evidence="7" id="KW-1185">Reference proteome</keyword>
<comment type="function">
    <text evidence="1">Involved in DNA recombination.</text>
</comment>
<organism evidence="6 7">
    <name type="scientific">Mucilaginibacter yixingensis</name>
    <dbReference type="NCBI Taxonomy" id="1295612"/>
    <lineage>
        <taxon>Bacteria</taxon>
        <taxon>Pseudomonadati</taxon>
        <taxon>Bacteroidota</taxon>
        <taxon>Sphingobacteriia</taxon>
        <taxon>Sphingobacteriales</taxon>
        <taxon>Sphingobacteriaceae</taxon>
        <taxon>Mucilaginibacter</taxon>
    </lineage>
</organism>
<protein>
    <submittedName>
        <fullName evidence="6">DNA recombination protein RmuC</fullName>
    </submittedName>
</protein>
<accession>A0A2T5J5E8</accession>
<evidence type="ECO:0000256" key="3">
    <source>
        <dbReference type="ARBA" id="ARBA00023054"/>
    </source>
</evidence>
<evidence type="ECO:0000313" key="6">
    <source>
        <dbReference type="EMBL" id="PTQ93200.1"/>
    </source>
</evidence>
<gene>
    <name evidence="6" type="ORF">C8P68_10972</name>
</gene>
<evidence type="ECO:0000313" key="7">
    <source>
        <dbReference type="Proteomes" id="UP000244168"/>
    </source>
</evidence>
<evidence type="ECO:0000256" key="4">
    <source>
        <dbReference type="ARBA" id="ARBA00023172"/>
    </source>
</evidence>
<evidence type="ECO:0000256" key="2">
    <source>
        <dbReference type="ARBA" id="ARBA00009840"/>
    </source>
</evidence>
<keyword evidence="4" id="KW-0233">DNA recombination</keyword>
<sequence>MELFVLAAGAIMLLAAIIIILKRPAGGTDSAEQQRLLAENNQLNIDLARATERSEWLLNERDNTARLLQDERLRFESQLKAYNDELGAERMRTTAAEQSLRAQRERLAEQELYLQELQQKLRLEFENVAGKLLEEKSQKFADTNRASLDQLLNPLKENIKLFEEKVEKVYKAESDERNVLKGEISRLMELNKQISEEANNLTRALKADTKKQGNWGEVILDRILEASGLLEGESYTKQGKGMGLEDEDGNRFQPDVIVNLPDNKHIIIDSKVSLLAYERLVNSNTDEERDLHLRQHIISIKNHINNLGGKNYQSLYGLRSPDFVLLFVPIESSFAIAIQHDIDLFEFAWNKKVVLVTPSTLLATLKTVASIWKQEQQTRNAIDIATKAGALYDKFVGFMDDLQGIGDHIDRSKKAYNDAFGKLSTGSGNLVGRVETLKKLGAKATKQLDERLISEE</sequence>
<dbReference type="InterPro" id="IPR003798">
    <property type="entry name" value="DNA_recombination_RmuC"/>
</dbReference>
<reference evidence="6 7" key="1">
    <citation type="submission" date="2018-04" db="EMBL/GenBank/DDBJ databases">
        <title>Genomic Encyclopedia of Archaeal and Bacterial Type Strains, Phase II (KMG-II): from individual species to whole genera.</title>
        <authorList>
            <person name="Goeker M."/>
        </authorList>
    </citation>
    <scope>NUCLEOTIDE SEQUENCE [LARGE SCALE GENOMIC DNA]</scope>
    <source>
        <strain evidence="6 7">DSM 26809</strain>
    </source>
</reference>
<dbReference type="PANTHER" id="PTHR30563:SF0">
    <property type="entry name" value="DNA RECOMBINATION PROTEIN RMUC"/>
    <property type="match status" value="1"/>
</dbReference>
<name>A0A2T5J5E8_9SPHI</name>